<dbReference type="Pfam" id="PF07592">
    <property type="entry name" value="DDE_Tnp_ISAZ013"/>
    <property type="match status" value="1"/>
</dbReference>
<accession>A0A7W5DYY4</accession>
<dbReference type="AlphaFoldDB" id="A0A7W5DYY4"/>
<keyword evidence="2" id="KW-1185">Reference proteome</keyword>
<gene>
    <name evidence="1" type="ORF">FHS27_002908</name>
</gene>
<proteinExistence type="predicted"/>
<dbReference type="InterPro" id="IPR011518">
    <property type="entry name" value="Transposase_36"/>
</dbReference>
<evidence type="ECO:0000313" key="1">
    <source>
        <dbReference type="EMBL" id="MBB3207089.1"/>
    </source>
</evidence>
<comment type="caution">
    <text evidence="1">The sequence shown here is derived from an EMBL/GenBank/DDBJ whole genome shotgun (WGS) entry which is preliminary data.</text>
</comment>
<protein>
    <recommendedName>
        <fullName evidence="3">Transposase</fullName>
    </recommendedName>
</protein>
<sequence length="172" mass="19711">MAADAVRRYWYRMGQSRYSGGGGILALADCGGSNGYRVPLYRERLHRVAQLLGIPIRVAHLPPYCSKYNPIDHRLFCHLTQAISGRLVESLSWMQLLFSKVSTRTGLRVICELARKTYQTGIKTAAEFRQNEPTERDETLGQFNYCYQHEIPKLFPNSSLASWRTVQWVTPI</sequence>
<evidence type="ECO:0008006" key="3">
    <source>
        <dbReference type="Google" id="ProtNLM"/>
    </source>
</evidence>
<dbReference type="Proteomes" id="UP000536179">
    <property type="component" value="Unassembled WGS sequence"/>
</dbReference>
<dbReference type="EMBL" id="JACHXU010000009">
    <property type="protein sequence ID" value="MBB3207089.1"/>
    <property type="molecule type" value="Genomic_DNA"/>
</dbReference>
<evidence type="ECO:0000313" key="2">
    <source>
        <dbReference type="Proteomes" id="UP000536179"/>
    </source>
</evidence>
<reference evidence="1 2" key="1">
    <citation type="submission" date="2020-08" db="EMBL/GenBank/DDBJ databases">
        <title>Genomic Encyclopedia of Type Strains, Phase III (KMG-III): the genomes of soil and plant-associated and newly described type strains.</title>
        <authorList>
            <person name="Whitman W."/>
        </authorList>
    </citation>
    <scope>NUCLEOTIDE SEQUENCE [LARGE SCALE GENOMIC DNA]</scope>
    <source>
        <strain evidence="1 2">CECT 8075</strain>
    </source>
</reference>
<name>A0A7W5DYY4_9BACT</name>
<organism evidence="1 2">
    <name type="scientific">Aporhodopirellula rubra</name>
    <dbReference type="NCBI Taxonomy" id="980271"/>
    <lineage>
        <taxon>Bacteria</taxon>
        <taxon>Pseudomonadati</taxon>
        <taxon>Planctomycetota</taxon>
        <taxon>Planctomycetia</taxon>
        <taxon>Pirellulales</taxon>
        <taxon>Pirellulaceae</taxon>
        <taxon>Aporhodopirellula</taxon>
    </lineage>
</organism>